<evidence type="ECO:0000256" key="5">
    <source>
        <dbReference type="SAM" id="MobiDB-lite"/>
    </source>
</evidence>
<feature type="domain" description="Probable transposase IS891/IS1136/IS1341" evidence="6">
    <location>
        <begin position="167"/>
        <end position="281"/>
    </location>
</feature>
<feature type="compositionally biased region" description="Low complexity" evidence="5">
    <location>
        <begin position="294"/>
        <end position="303"/>
    </location>
</feature>
<keyword evidence="3" id="KW-0238">DNA-binding</keyword>
<dbReference type="GO" id="GO:0032196">
    <property type="term" value="P:transposition"/>
    <property type="evidence" value="ECO:0007669"/>
    <property type="project" value="UniProtKB-KW"/>
</dbReference>
<dbReference type="Proteomes" id="UP000441797">
    <property type="component" value="Unassembled WGS sequence"/>
</dbReference>
<keyword evidence="4" id="KW-0233">DNA recombination</keyword>
<name>A0A6N8FYK8_9CHRO</name>
<dbReference type="InterPro" id="IPR010095">
    <property type="entry name" value="Cas12f1-like_TNB"/>
</dbReference>
<dbReference type="GO" id="GO:0003677">
    <property type="term" value="F:DNA binding"/>
    <property type="evidence" value="ECO:0007669"/>
    <property type="project" value="UniProtKB-KW"/>
</dbReference>
<evidence type="ECO:0000313" key="8">
    <source>
        <dbReference type="EMBL" id="MUL38228.1"/>
    </source>
</evidence>
<dbReference type="AlphaFoldDB" id="A0A6N8FYK8"/>
<feature type="domain" description="Cas12f1-like TNB" evidence="7">
    <location>
        <begin position="320"/>
        <end position="384"/>
    </location>
</feature>
<evidence type="ECO:0000256" key="4">
    <source>
        <dbReference type="ARBA" id="ARBA00023172"/>
    </source>
</evidence>
<evidence type="ECO:0000259" key="6">
    <source>
        <dbReference type="Pfam" id="PF01385"/>
    </source>
</evidence>
<comment type="similarity">
    <text evidence="1">In the C-terminal section; belongs to the transposase 35 family.</text>
</comment>
<dbReference type="GO" id="GO:0006310">
    <property type="term" value="P:DNA recombination"/>
    <property type="evidence" value="ECO:0007669"/>
    <property type="project" value="UniProtKB-KW"/>
</dbReference>
<dbReference type="OrthoDB" id="439709at2"/>
<dbReference type="Pfam" id="PF01385">
    <property type="entry name" value="OrfB_IS605"/>
    <property type="match status" value="1"/>
</dbReference>
<keyword evidence="2" id="KW-0815">Transposition</keyword>
<evidence type="ECO:0000313" key="9">
    <source>
        <dbReference type="Proteomes" id="UP000441797"/>
    </source>
</evidence>
<proteinExistence type="inferred from homology"/>
<feature type="region of interest" description="Disordered" evidence="5">
    <location>
        <begin position="281"/>
        <end position="304"/>
    </location>
</feature>
<evidence type="ECO:0000256" key="1">
    <source>
        <dbReference type="ARBA" id="ARBA00008761"/>
    </source>
</evidence>
<dbReference type="EMBL" id="NAPY01000034">
    <property type="protein sequence ID" value="MUL38228.1"/>
    <property type="molecule type" value="Genomic_DNA"/>
</dbReference>
<evidence type="ECO:0000256" key="2">
    <source>
        <dbReference type="ARBA" id="ARBA00022578"/>
    </source>
</evidence>
<reference evidence="8 9" key="1">
    <citation type="journal article" date="2019" name="Front. Microbiol.">
        <title>Genomic Features for Desiccation Tolerance and Sugar Biosynthesis in the Extremophile Gloeocapsopsis sp. UTEX B3054.</title>
        <authorList>
            <person name="Urrejola C."/>
            <person name="Alcorta J."/>
            <person name="Salas L."/>
            <person name="Vasquez M."/>
            <person name="Polz M.F."/>
            <person name="Vicuna R."/>
            <person name="Diez B."/>
        </authorList>
    </citation>
    <scope>NUCLEOTIDE SEQUENCE [LARGE SCALE GENOMIC DNA]</scope>
    <source>
        <strain evidence="8 9">1H9</strain>
    </source>
</reference>
<organism evidence="8 9">
    <name type="scientific">Gloeocapsopsis dulcis AAB1 = 1H9</name>
    <dbReference type="NCBI Taxonomy" id="1433147"/>
    <lineage>
        <taxon>Bacteria</taxon>
        <taxon>Bacillati</taxon>
        <taxon>Cyanobacteriota</taxon>
        <taxon>Cyanophyceae</taxon>
        <taxon>Oscillatoriophycideae</taxon>
        <taxon>Chroococcales</taxon>
        <taxon>Chroococcaceae</taxon>
        <taxon>Gloeocapsopsis</taxon>
        <taxon>Gloeocapsopsis dulcis</taxon>
    </lineage>
</organism>
<feature type="compositionally biased region" description="Basic residues" evidence="5">
    <location>
        <begin position="283"/>
        <end position="293"/>
    </location>
</feature>
<comment type="caution">
    <text evidence="8">The sequence shown here is derived from an EMBL/GenBank/DDBJ whole genome shotgun (WGS) entry which is preliminary data.</text>
</comment>
<protein>
    <submittedName>
        <fullName evidence="8">Transposase</fullName>
    </submittedName>
</protein>
<gene>
    <name evidence="8" type="ORF">BWI75_18300</name>
</gene>
<keyword evidence="9" id="KW-1185">Reference proteome</keyword>
<dbReference type="RefSeq" id="WP_105221213.1">
    <property type="nucleotide sequence ID" value="NZ_CAWNSU010000083.1"/>
</dbReference>
<accession>A0A6N8FYK8</accession>
<dbReference type="Pfam" id="PF07282">
    <property type="entry name" value="Cas12f1-like_TNB"/>
    <property type="match status" value="1"/>
</dbReference>
<dbReference type="InterPro" id="IPR001959">
    <property type="entry name" value="Transposase"/>
</dbReference>
<evidence type="ECO:0000256" key="3">
    <source>
        <dbReference type="ARBA" id="ARBA00023125"/>
    </source>
</evidence>
<dbReference type="NCBIfam" id="NF040570">
    <property type="entry name" value="guided_TnpB"/>
    <property type="match status" value="1"/>
</dbReference>
<evidence type="ECO:0000259" key="7">
    <source>
        <dbReference type="Pfam" id="PF07282"/>
    </source>
</evidence>
<sequence length="429" mass="48639">MNTRRITYRLYPSRMQEERLHYFRKLHKDLWNACVYHRKTEYQKFGKNVTYYDQQNILPAFKAEWVEYKELGSQALQATVKRADFAFQRFFSGLGKYPKFKSSRYYRGWTYPASSGWKAHTTGDNGGLELAGISGQIQMRGAARTWGIPTTCTIIWKRSKWYASITVNCDPKRETSTGAIGLDIGCLTAIAMSDGTKVDNPRFLATAQKDINKVSKQLRRKRSPQRKTKASRRWKKVRKQVSKLQNKVANRRQNWVHQIATEITSTNSLVATEELAVKNMTAKAKKGKRKRTRGASTRGTRATHSLQKTGLNRSILDVGFGMLRQAIKYKVIEAGGVFVDVPTKKIKPSQTCPQCGTQKLKSLDERIHQCDCGCTLDRDVASAIVCLNYSLGLGTSLTDGDDLALPKTPKKCGGFRQLNQMKRQKLSEA</sequence>